<dbReference type="AlphaFoldDB" id="G0IYB3"/>
<dbReference type="InterPro" id="IPR018723">
    <property type="entry name" value="DUF2254_membrane"/>
</dbReference>
<organism evidence="2 3">
    <name type="scientific">Cyclobacterium marinum (strain ATCC 25205 / DSM 745 / LMG 13164 / NCIMB 1802)</name>
    <name type="common">Flectobacillus marinus</name>
    <dbReference type="NCBI Taxonomy" id="880070"/>
    <lineage>
        <taxon>Bacteria</taxon>
        <taxon>Pseudomonadati</taxon>
        <taxon>Bacteroidota</taxon>
        <taxon>Cytophagia</taxon>
        <taxon>Cytophagales</taxon>
        <taxon>Cyclobacteriaceae</taxon>
        <taxon>Cyclobacterium</taxon>
    </lineage>
</organism>
<gene>
    <name evidence="2" type="ordered locus">Cycma_1896</name>
</gene>
<dbReference type="RefSeq" id="WP_014019943.1">
    <property type="nucleotide sequence ID" value="NC_015914.1"/>
</dbReference>
<dbReference type="STRING" id="880070.Cycma_1896"/>
<dbReference type="Proteomes" id="UP000001635">
    <property type="component" value="Chromosome"/>
</dbReference>
<feature type="transmembrane region" description="Helical" evidence="1">
    <location>
        <begin position="62"/>
        <end position="88"/>
    </location>
</feature>
<keyword evidence="3" id="KW-1185">Reference proteome</keyword>
<accession>G0IYB3</accession>
<sequence>MKKLLFWWSKLKSTFWFVPVWIIILGIALPFWLVYLDSMQAVDPKGAWKYLFPGSPDAAKNILSTIAGAMIGVAGTVFSITLVALTLASNQFGPRLIKNFMYDRINQTVLGTYVSLFIYCLIVLNTVKDTDEFEFTPVISVFFALVMTLANIVLLIVFIHHVANSIQADNIIGKISKNLSQNLKTLFPEEIGEAADSNFDLEKIRSNYSYNLSLKSDKEGYLQYVDGDRLMEEVLEKDLYLELYFRPGDYVFPGKEMGKLYSYSKLKEEELKTIQKSFLTGKTRTSEQDAEHAIHQMVEIAARALSPGVNDPYTAIACIDNLSNTIAYLTTVKFPSPYRLGKDNRLRIYANPLTFEGMMGAAFNAIRQYAKGNPPVIIHLMAAMATLSDFTEDKQQKQIINKHAKMILNLAKTSIDEESDLQDLQKRYDAINGLKK</sequence>
<dbReference type="OrthoDB" id="2955631at2"/>
<keyword evidence="1" id="KW-1133">Transmembrane helix</keyword>
<evidence type="ECO:0000256" key="1">
    <source>
        <dbReference type="SAM" id="Phobius"/>
    </source>
</evidence>
<keyword evidence="1" id="KW-0472">Membrane</keyword>
<proteinExistence type="predicted"/>
<dbReference type="Pfam" id="PF10011">
    <property type="entry name" value="DUF2254"/>
    <property type="match status" value="1"/>
</dbReference>
<feature type="transmembrane region" description="Helical" evidence="1">
    <location>
        <begin position="109"/>
        <end position="127"/>
    </location>
</feature>
<dbReference type="KEGG" id="cmr:Cycma_1896"/>
<evidence type="ECO:0000313" key="2">
    <source>
        <dbReference type="EMBL" id="AEL25648.1"/>
    </source>
</evidence>
<feature type="transmembrane region" description="Helical" evidence="1">
    <location>
        <begin position="139"/>
        <end position="159"/>
    </location>
</feature>
<evidence type="ECO:0008006" key="4">
    <source>
        <dbReference type="Google" id="ProtNLM"/>
    </source>
</evidence>
<name>G0IYB3_CYCMS</name>
<dbReference type="HOGENOM" id="CLU_032303_1_1_10"/>
<keyword evidence="1" id="KW-0812">Transmembrane</keyword>
<protein>
    <recommendedName>
        <fullName evidence="4">DUF2254 domain-containing protein</fullName>
    </recommendedName>
</protein>
<reference evidence="3" key="1">
    <citation type="submission" date="2011-07" db="EMBL/GenBank/DDBJ databases">
        <title>The complete genome of Cyclobacterium marinum DSM 745.</title>
        <authorList>
            <person name="Lucas S."/>
            <person name="Han J."/>
            <person name="Lapidus A."/>
            <person name="Bruce D."/>
            <person name="Goodwin L."/>
            <person name="Pitluck S."/>
            <person name="Peters L."/>
            <person name="Kyrpides N."/>
            <person name="Mavromatis K."/>
            <person name="Ivanova N."/>
            <person name="Ovchinnikova G."/>
            <person name="Chertkov O."/>
            <person name="Detter J.C."/>
            <person name="Tapia R."/>
            <person name="Han C."/>
            <person name="Land M."/>
            <person name="Hauser L."/>
            <person name="Markowitz V."/>
            <person name="Cheng J.-F."/>
            <person name="Hugenholtz P."/>
            <person name="Woyke T."/>
            <person name="Wu D."/>
            <person name="Tindall B."/>
            <person name="Schuetze A."/>
            <person name="Brambilla E."/>
            <person name="Klenk H.-P."/>
            <person name="Eisen J.A."/>
        </authorList>
    </citation>
    <scope>NUCLEOTIDE SEQUENCE [LARGE SCALE GENOMIC DNA]</scope>
    <source>
        <strain evidence="3">ATCC 25205 / DSM 745 / LMG 13164 / NCIMB 1802</strain>
    </source>
</reference>
<dbReference type="EMBL" id="CP002955">
    <property type="protein sequence ID" value="AEL25648.1"/>
    <property type="molecule type" value="Genomic_DNA"/>
</dbReference>
<evidence type="ECO:0000313" key="3">
    <source>
        <dbReference type="Proteomes" id="UP000001635"/>
    </source>
</evidence>
<feature type="transmembrane region" description="Helical" evidence="1">
    <location>
        <begin position="15"/>
        <end position="35"/>
    </location>
</feature>
<dbReference type="eggNOG" id="COG4325">
    <property type="taxonomic scope" value="Bacteria"/>
</dbReference>